<gene>
    <name evidence="2" type="ORF">NDU88_007545</name>
</gene>
<proteinExistence type="predicted"/>
<feature type="region of interest" description="Disordered" evidence="1">
    <location>
        <begin position="51"/>
        <end position="127"/>
    </location>
</feature>
<dbReference type="AlphaFoldDB" id="A0AAV7NXP6"/>
<dbReference type="Proteomes" id="UP001066276">
    <property type="component" value="Chromosome 8"/>
</dbReference>
<accession>A0AAV7NXP6</accession>
<reference evidence="2" key="1">
    <citation type="journal article" date="2022" name="bioRxiv">
        <title>Sequencing and chromosome-scale assembly of the giantPleurodeles waltlgenome.</title>
        <authorList>
            <person name="Brown T."/>
            <person name="Elewa A."/>
            <person name="Iarovenko S."/>
            <person name="Subramanian E."/>
            <person name="Araus A.J."/>
            <person name="Petzold A."/>
            <person name="Susuki M."/>
            <person name="Suzuki K.-i.T."/>
            <person name="Hayashi T."/>
            <person name="Toyoda A."/>
            <person name="Oliveira C."/>
            <person name="Osipova E."/>
            <person name="Leigh N.D."/>
            <person name="Simon A."/>
            <person name="Yun M.H."/>
        </authorList>
    </citation>
    <scope>NUCLEOTIDE SEQUENCE</scope>
    <source>
        <strain evidence="2">20211129_DDA</strain>
        <tissue evidence="2">Liver</tissue>
    </source>
</reference>
<feature type="compositionally biased region" description="Low complexity" evidence="1">
    <location>
        <begin position="93"/>
        <end position="127"/>
    </location>
</feature>
<evidence type="ECO:0000256" key="1">
    <source>
        <dbReference type="SAM" id="MobiDB-lite"/>
    </source>
</evidence>
<name>A0AAV7NXP6_PLEWA</name>
<dbReference type="EMBL" id="JANPWB010000012">
    <property type="protein sequence ID" value="KAJ1119359.1"/>
    <property type="molecule type" value="Genomic_DNA"/>
</dbReference>
<evidence type="ECO:0000313" key="2">
    <source>
        <dbReference type="EMBL" id="KAJ1119359.1"/>
    </source>
</evidence>
<sequence>MASQRGRGAHRNLTPLMARILPRAGWVLEGSTAATRGLFPSVILSMCALASSGGETGPLATDGAASPRTHEAEFPDTEGTSAMERERSTTAETGGDNTDSDSSSDGTSLVVADTSGTTPTTGTAATL</sequence>
<keyword evidence="3" id="KW-1185">Reference proteome</keyword>
<protein>
    <submittedName>
        <fullName evidence="2">Uncharacterized protein</fullName>
    </submittedName>
</protein>
<comment type="caution">
    <text evidence="2">The sequence shown here is derived from an EMBL/GenBank/DDBJ whole genome shotgun (WGS) entry which is preliminary data.</text>
</comment>
<evidence type="ECO:0000313" key="3">
    <source>
        <dbReference type="Proteomes" id="UP001066276"/>
    </source>
</evidence>
<organism evidence="2 3">
    <name type="scientific">Pleurodeles waltl</name>
    <name type="common">Iberian ribbed newt</name>
    <dbReference type="NCBI Taxonomy" id="8319"/>
    <lineage>
        <taxon>Eukaryota</taxon>
        <taxon>Metazoa</taxon>
        <taxon>Chordata</taxon>
        <taxon>Craniata</taxon>
        <taxon>Vertebrata</taxon>
        <taxon>Euteleostomi</taxon>
        <taxon>Amphibia</taxon>
        <taxon>Batrachia</taxon>
        <taxon>Caudata</taxon>
        <taxon>Salamandroidea</taxon>
        <taxon>Salamandridae</taxon>
        <taxon>Pleurodelinae</taxon>
        <taxon>Pleurodeles</taxon>
    </lineage>
</organism>